<keyword evidence="2 7" id="KW-0813">Transport</keyword>
<name>A0A0P9CPK0_9BACL</name>
<reference evidence="9 10" key="1">
    <citation type="submission" date="2015-09" db="EMBL/GenBank/DDBJ databases">
        <title>Draft genome sequence of Alicyclobacillus ferrooxydans DSM 22381.</title>
        <authorList>
            <person name="Hemp J."/>
        </authorList>
    </citation>
    <scope>NUCLEOTIDE SEQUENCE [LARGE SCALE GENOMIC DNA]</scope>
    <source>
        <strain evidence="9 10">TC-34</strain>
    </source>
</reference>
<feature type="transmembrane region" description="Helical" evidence="7">
    <location>
        <begin position="232"/>
        <end position="252"/>
    </location>
</feature>
<sequence>MLSRRALPTLLVIFAVLPFLYILAPLLHLFNGVSKVTLSQSFSNQEILHSLGTSVIAASFTTMAALVFGLPTAFLLSLRNFPGKRLIEALLLLPMLLPPVVGGIGQLDLYGPYTTIGSWFGNHGIALTNSIIGVILAQTYITSPFMILAAQAGFEEVPKELHEATKVLGGGLWNRFWDVSLPLTKAAIISGTLLTFARAIGEFGATMIMAYHPYTLPVDIWVQFTAGGMQEIVPIALVVVIFAVCVAIIASLGQRKH</sequence>
<feature type="transmembrane region" description="Helical" evidence="7">
    <location>
        <begin position="89"/>
        <end position="107"/>
    </location>
</feature>
<proteinExistence type="inferred from homology"/>
<dbReference type="CDD" id="cd06261">
    <property type="entry name" value="TM_PBP2"/>
    <property type="match status" value="1"/>
</dbReference>
<dbReference type="OrthoDB" id="9795403at2"/>
<dbReference type="Proteomes" id="UP000050482">
    <property type="component" value="Unassembled WGS sequence"/>
</dbReference>
<comment type="caution">
    <text evidence="9">The sequence shown here is derived from an EMBL/GenBank/DDBJ whole genome shotgun (WGS) entry which is preliminary data.</text>
</comment>
<organism evidence="9 10">
    <name type="scientific">Alicyclobacillus ferrooxydans</name>
    <dbReference type="NCBI Taxonomy" id="471514"/>
    <lineage>
        <taxon>Bacteria</taxon>
        <taxon>Bacillati</taxon>
        <taxon>Bacillota</taxon>
        <taxon>Bacilli</taxon>
        <taxon>Bacillales</taxon>
        <taxon>Alicyclobacillaceae</taxon>
        <taxon>Alicyclobacillus</taxon>
    </lineage>
</organism>
<dbReference type="PATRIC" id="fig|471514.4.peg.2497"/>
<comment type="similarity">
    <text evidence="7">Belongs to the binding-protein-dependent transport system permease family.</text>
</comment>
<dbReference type="PROSITE" id="PS50928">
    <property type="entry name" value="ABC_TM1"/>
    <property type="match status" value="1"/>
</dbReference>
<feature type="transmembrane region" description="Helical" evidence="7">
    <location>
        <begin position="119"/>
        <end position="141"/>
    </location>
</feature>
<evidence type="ECO:0000313" key="9">
    <source>
        <dbReference type="EMBL" id="KPV44763.1"/>
    </source>
</evidence>
<evidence type="ECO:0000313" key="10">
    <source>
        <dbReference type="Proteomes" id="UP000050482"/>
    </source>
</evidence>
<feature type="transmembrane region" description="Helical" evidence="7">
    <location>
        <begin position="186"/>
        <end position="212"/>
    </location>
</feature>
<comment type="subcellular location">
    <subcellularLocation>
        <location evidence="1 7">Cell membrane</location>
        <topology evidence="1 7">Multi-pass membrane protein</topology>
    </subcellularLocation>
</comment>
<feature type="transmembrane region" description="Helical" evidence="7">
    <location>
        <begin position="7"/>
        <end position="27"/>
    </location>
</feature>
<evidence type="ECO:0000256" key="5">
    <source>
        <dbReference type="ARBA" id="ARBA00022989"/>
    </source>
</evidence>
<keyword evidence="6 7" id="KW-0472">Membrane</keyword>
<gene>
    <name evidence="9" type="ORF">AN477_05610</name>
</gene>
<accession>A0A0P9CPK0</accession>
<keyword evidence="5 7" id="KW-1133">Transmembrane helix</keyword>
<dbReference type="Gene3D" id="1.10.3720.10">
    <property type="entry name" value="MetI-like"/>
    <property type="match status" value="1"/>
</dbReference>
<feature type="transmembrane region" description="Helical" evidence="7">
    <location>
        <begin position="47"/>
        <end position="77"/>
    </location>
</feature>
<dbReference type="RefSeq" id="WP_083485994.1">
    <property type="nucleotide sequence ID" value="NZ_LJCO01000026.1"/>
</dbReference>
<dbReference type="GO" id="GO:0055085">
    <property type="term" value="P:transmembrane transport"/>
    <property type="evidence" value="ECO:0007669"/>
    <property type="project" value="InterPro"/>
</dbReference>
<evidence type="ECO:0000259" key="8">
    <source>
        <dbReference type="PROSITE" id="PS50928"/>
    </source>
</evidence>
<evidence type="ECO:0000256" key="3">
    <source>
        <dbReference type="ARBA" id="ARBA00022475"/>
    </source>
</evidence>
<keyword evidence="10" id="KW-1185">Reference proteome</keyword>
<dbReference type="InterPro" id="IPR035906">
    <property type="entry name" value="MetI-like_sf"/>
</dbReference>
<keyword evidence="4 7" id="KW-0812">Transmembrane</keyword>
<keyword evidence="3" id="KW-1003">Cell membrane</keyword>
<feature type="domain" description="ABC transmembrane type-1" evidence="8">
    <location>
        <begin position="51"/>
        <end position="250"/>
    </location>
</feature>
<evidence type="ECO:0000256" key="2">
    <source>
        <dbReference type="ARBA" id="ARBA00022448"/>
    </source>
</evidence>
<dbReference type="PANTHER" id="PTHR30183:SF3">
    <property type="entry name" value="MOLYBDENUM TRANSPORT SYSTEM PERMEASE PROTEIN MODB"/>
    <property type="match status" value="1"/>
</dbReference>
<dbReference type="GO" id="GO:0005886">
    <property type="term" value="C:plasma membrane"/>
    <property type="evidence" value="ECO:0007669"/>
    <property type="project" value="UniProtKB-SubCell"/>
</dbReference>
<dbReference type="SUPFAM" id="SSF161098">
    <property type="entry name" value="MetI-like"/>
    <property type="match status" value="1"/>
</dbReference>
<dbReference type="InterPro" id="IPR000515">
    <property type="entry name" value="MetI-like"/>
</dbReference>
<dbReference type="Pfam" id="PF00528">
    <property type="entry name" value="BPD_transp_1"/>
    <property type="match status" value="1"/>
</dbReference>
<dbReference type="AlphaFoldDB" id="A0A0P9CPK0"/>
<evidence type="ECO:0000256" key="4">
    <source>
        <dbReference type="ARBA" id="ARBA00022692"/>
    </source>
</evidence>
<evidence type="ECO:0000256" key="6">
    <source>
        <dbReference type="ARBA" id="ARBA00023136"/>
    </source>
</evidence>
<protein>
    <recommendedName>
        <fullName evidence="8">ABC transmembrane type-1 domain-containing protein</fullName>
    </recommendedName>
</protein>
<dbReference type="STRING" id="471514.AN477_05610"/>
<evidence type="ECO:0000256" key="1">
    <source>
        <dbReference type="ARBA" id="ARBA00004651"/>
    </source>
</evidence>
<evidence type="ECO:0000256" key="7">
    <source>
        <dbReference type="RuleBase" id="RU363032"/>
    </source>
</evidence>
<dbReference type="PANTHER" id="PTHR30183">
    <property type="entry name" value="MOLYBDENUM TRANSPORT SYSTEM PERMEASE PROTEIN MODB"/>
    <property type="match status" value="1"/>
</dbReference>
<dbReference type="EMBL" id="LJCO01000026">
    <property type="protein sequence ID" value="KPV44763.1"/>
    <property type="molecule type" value="Genomic_DNA"/>
</dbReference>